<dbReference type="AlphaFoldDB" id="A0A1S1QN76"/>
<name>A0A1S1QN76_9ACTN</name>
<reference evidence="3" key="1">
    <citation type="submission" date="2016-07" db="EMBL/GenBank/DDBJ databases">
        <title>Sequence Frankia sp. strain CcI1.17.</title>
        <authorList>
            <person name="Ghodhbane-Gtari F."/>
            <person name="Swanson E."/>
            <person name="Gueddou A."/>
            <person name="Morris K."/>
            <person name="Hezbri K."/>
            <person name="Ktari A."/>
            <person name="Nouioui I."/>
            <person name="Abebe-Akele F."/>
            <person name="Simpson S."/>
            <person name="Thomas K."/>
            <person name="Gtari M."/>
            <person name="Tisa L.S."/>
            <person name="Hurst S."/>
        </authorList>
    </citation>
    <scope>NUCLEOTIDE SEQUENCE [LARGE SCALE GENOMIC DNA]</scope>
    <source>
        <strain evidence="3">Cc1.17</strain>
    </source>
</reference>
<proteinExistence type="predicted"/>
<evidence type="ECO:0000313" key="2">
    <source>
        <dbReference type="EMBL" id="OHV33794.1"/>
    </source>
</evidence>
<dbReference type="EMBL" id="MBLM01000130">
    <property type="protein sequence ID" value="OHV33794.1"/>
    <property type="molecule type" value="Genomic_DNA"/>
</dbReference>
<dbReference type="RefSeq" id="WP_071086881.1">
    <property type="nucleotide sequence ID" value="NZ_MBLM01000130.1"/>
</dbReference>
<sequence>MGRPFHVYDYEGEHLGSFPSWDRAHEWAHLQAVLHGVPTPLEVEDRATAGRRRVWAERCEPVVPAPRTAPVDAGRAGGDPVSGDPPYGDPLADGLCAAVSAPVFAPPRPRQPSELDEPGQVDEFQAVGGLTGSGLAEAGRAEA</sequence>
<gene>
    <name evidence="2" type="ORF">CC117_05350</name>
</gene>
<comment type="caution">
    <text evidence="2">The sequence shown here is derived from an EMBL/GenBank/DDBJ whole genome shotgun (WGS) entry which is preliminary data.</text>
</comment>
<dbReference type="Proteomes" id="UP000179627">
    <property type="component" value="Unassembled WGS sequence"/>
</dbReference>
<feature type="region of interest" description="Disordered" evidence="1">
    <location>
        <begin position="65"/>
        <end position="143"/>
    </location>
</feature>
<accession>A0A1S1QN76</accession>
<organism evidence="2 3">
    <name type="scientific">Parafrankia colletiae</name>
    <dbReference type="NCBI Taxonomy" id="573497"/>
    <lineage>
        <taxon>Bacteria</taxon>
        <taxon>Bacillati</taxon>
        <taxon>Actinomycetota</taxon>
        <taxon>Actinomycetes</taxon>
        <taxon>Frankiales</taxon>
        <taxon>Frankiaceae</taxon>
        <taxon>Parafrankia</taxon>
    </lineage>
</organism>
<dbReference type="OrthoDB" id="3217129at2"/>
<evidence type="ECO:0000313" key="3">
    <source>
        <dbReference type="Proteomes" id="UP000179627"/>
    </source>
</evidence>
<keyword evidence="3" id="KW-1185">Reference proteome</keyword>
<protein>
    <submittedName>
        <fullName evidence="2">Uncharacterized protein</fullName>
    </submittedName>
</protein>
<evidence type="ECO:0000256" key="1">
    <source>
        <dbReference type="SAM" id="MobiDB-lite"/>
    </source>
</evidence>